<reference evidence="2 3" key="1">
    <citation type="submission" date="2015-06" db="EMBL/GenBank/DDBJ databases">
        <title>Improved classification and identification of acetic acid bacteria using matrix-assisted laser desorption/ionization time-of-flight mass spectrometry; Gluconobacter nephelii and Gluconobacter uchimurae are later heterotypic synonyms of Gluconobacter japonicus and Gluconobacter oxydans, respectively.</title>
        <authorList>
            <person name="Li L."/>
            <person name="Cleenwerck I."/>
            <person name="De Vuyst L."/>
            <person name="Vandamme P."/>
        </authorList>
    </citation>
    <scope>NUCLEOTIDE SEQUENCE [LARGE SCALE GENOMIC DNA]</scope>
    <source>
        <strain evidence="2 3">LMG 1608</strain>
    </source>
</reference>
<protein>
    <submittedName>
        <fullName evidence="2">Uncharacterized protein</fullName>
    </submittedName>
</protein>
<dbReference type="AlphaFoldDB" id="A0A149USN6"/>
<proteinExistence type="predicted"/>
<accession>A0A149USN6</accession>
<dbReference type="PATRIC" id="fig|178900.6.peg.3009"/>
<name>A0A149USN6_9PROT</name>
<evidence type="ECO:0000313" key="2">
    <source>
        <dbReference type="EMBL" id="KXV70991.1"/>
    </source>
</evidence>
<comment type="caution">
    <text evidence="2">The sequence shown here is derived from an EMBL/GenBank/DDBJ whole genome shotgun (WGS) entry which is preliminary data.</text>
</comment>
<dbReference type="RefSeq" id="WP_062143476.1">
    <property type="nucleotide sequence ID" value="NZ_LHZY01000042.1"/>
</dbReference>
<evidence type="ECO:0000313" key="3">
    <source>
        <dbReference type="Proteomes" id="UP000075312"/>
    </source>
</evidence>
<sequence length="155" mass="17821">MSEEQEKPTTERRIHVLPVELLERIRAYQSENNIPSEVEAVRRLLSEALQARDSIDDVMKQVRAYFRQDRDLRAMARDVLSGHILVNRIDIDDSEVRFGMRNGDAGSIKRDGSMKTGSVTDDGNLWLNNDWPRVHEHSTSNWSSPASDRDSEIPF</sequence>
<gene>
    <name evidence="2" type="ORF">AD952_11010</name>
</gene>
<evidence type="ECO:0000256" key="1">
    <source>
        <dbReference type="SAM" id="MobiDB-lite"/>
    </source>
</evidence>
<organism evidence="2 3">
    <name type="scientific">Acetobacter cerevisiae</name>
    <dbReference type="NCBI Taxonomy" id="178900"/>
    <lineage>
        <taxon>Bacteria</taxon>
        <taxon>Pseudomonadati</taxon>
        <taxon>Pseudomonadota</taxon>
        <taxon>Alphaproteobacteria</taxon>
        <taxon>Acetobacterales</taxon>
        <taxon>Acetobacteraceae</taxon>
        <taxon>Acetobacter</taxon>
    </lineage>
</organism>
<dbReference type="EMBL" id="LHZY01000042">
    <property type="protein sequence ID" value="KXV70991.1"/>
    <property type="molecule type" value="Genomic_DNA"/>
</dbReference>
<dbReference type="Proteomes" id="UP000075312">
    <property type="component" value="Unassembled WGS sequence"/>
</dbReference>
<feature type="region of interest" description="Disordered" evidence="1">
    <location>
        <begin position="136"/>
        <end position="155"/>
    </location>
</feature>